<feature type="transmembrane region" description="Helical" evidence="7">
    <location>
        <begin position="106"/>
        <end position="130"/>
    </location>
</feature>
<keyword evidence="9" id="KW-0969">Cilium</keyword>
<evidence type="ECO:0000256" key="3">
    <source>
        <dbReference type="ARBA" id="ARBA00022692"/>
    </source>
</evidence>
<feature type="domain" description="MotA/TolQ/ExbB proton channel" evidence="8">
    <location>
        <begin position="66"/>
        <end position="186"/>
    </location>
</feature>
<reference evidence="11 12" key="1">
    <citation type="submission" date="2016-09" db="EMBL/GenBank/DDBJ databases">
        <title>Chromobacterium muskegensis sp. nov., an insecticidal bacterium isolated from Sphagnum bogs.</title>
        <authorList>
            <person name="Sparks M.E."/>
            <person name="Blackburn M.B."/>
            <person name="Gundersen-Rindal D.E."/>
            <person name="Mitchell A."/>
            <person name="Farrar R."/>
            <person name="Kuhar D."/>
        </authorList>
    </citation>
    <scope>NUCLEOTIDE SEQUENCE [LARGE SCALE GENOMIC DNA]</scope>
    <source>
        <strain evidence="10 12">14B-1</strain>
        <strain evidence="9 11">37-2</strain>
    </source>
</reference>
<dbReference type="OrthoDB" id="4045at2"/>
<keyword evidence="4 7" id="KW-1133">Transmembrane helix</keyword>
<dbReference type="InterPro" id="IPR002898">
    <property type="entry name" value="MotA_ExbB_proton_chnl"/>
</dbReference>
<gene>
    <name evidence="10" type="ORF">BI344_11995</name>
    <name evidence="9" type="ORF">BI347_06955</name>
</gene>
<dbReference type="Pfam" id="PF01618">
    <property type="entry name" value="MotA_ExbB"/>
    <property type="match status" value="1"/>
</dbReference>
<feature type="transmembrane region" description="Helical" evidence="7">
    <location>
        <begin position="12"/>
        <end position="31"/>
    </location>
</feature>
<keyword evidence="6" id="KW-0653">Protein transport</keyword>
<dbReference type="Proteomes" id="UP000180280">
    <property type="component" value="Unassembled WGS sequence"/>
</dbReference>
<keyword evidence="2" id="KW-1003">Cell membrane</keyword>
<evidence type="ECO:0000256" key="6">
    <source>
        <dbReference type="RuleBase" id="RU004057"/>
    </source>
</evidence>
<evidence type="ECO:0000256" key="1">
    <source>
        <dbReference type="ARBA" id="ARBA00004651"/>
    </source>
</evidence>
<feature type="transmembrane region" description="Helical" evidence="7">
    <location>
        <begin position="150"/>
        <end position="171"/>
    </location>
</feature>
<dbReference type="RefSeq" id="WP_071114573.1">
    <property type="nucleotide sequence ID" value="NZ_MKCS01000001.1"/>
</dbReference>
<evidence type="ECO:0000313" key="9">
    <source>
        <dbReference type="EMBL" id="OHX13273.1"/>
    </source>
</evidence>
<dbReference type="AlphaFoldDB" id="A0A1S1X161"/>
<keyword evidence="9" id="KW-0966">Cell projection</keyword>
<dbReference type="GO" id="GO:0017038">
    <property type="term" value="P:protein import"/>
    <property type="evidence" value="ECO:0007669"/>
    <property type="project" value="TreeGrafter"/>
</dbReference>
<dbReference type="GO" id="GO:0005886">
    <property type="term" value="C:plasma membrane"/>
    <property type="evidence" value="ECO:0007669"/>
    <property type="project" value="UniProtKB-SubCell"/>
</dbReference>
<evidence type="ECO:0000256" key="2">
    <source>
        <dbReference type="ARBA" id="ARBA00022475"/>
    </source>
</evidence>
<evidence type="ECO:0000259" key="8">
    <source>
        <dbReference type="Pfam" id="PF01618"/>
    </source>
</evidence>
<sequence length="204" mass="22545">MWAIVEAAGWPIWTILAASVVSLAIILERLFSLRRGVVVPEGLLAQTLQEYRRVDLRDELMRRLQQHSPLGRLFAAGLRNVSGSREVMKESIEDEGRQVAYQLERLLTTLGTIAAMSPLLGLLGTVIGMIEIFGSQNGSGANPQQLAHGISVALYNTAFGLIVAIPSMMFYRFFRSRVDGLLVEMEAQAIKLVEVVHGERRNGN</sequence>
<comment type="similarity">
    <text evidence="6">Belongs to the exbB/tolQ family.</text>
</comment>
<comment type="caution">
    <text evidence="9">The sequence shown here is derived from an EMBL/GenBank/DDBJ whole genome shotgun (WGS) entry which is preliminary data.</text>
</comment>
<keyword evidence="9" id="KW-0282">Flagellum</keyword>
<dbReference type="InterPro" id="IPR050790">
    <property type="entry name" value="ExbB/TolQ_transport"/>
</dbReference>
<keyword evidence="5 7" id="KW-0472">Membrane</keyword>
<evidence type="ECO:0000256" key="5">
    <source>
        <dbReference type="ARBA" id="ARBA00023136"/>
    </source>
</evidence>
<evidence type="ECO:0000313" key="10">
    <source>
        <dbReference type="EMBL" id="OHX16983.1"/>
    </source>
</evidence>
<dbReference type="STRING" id="1903179.BI347_06955"/>
<evidence type="ECO:0000256" key="4">
    <source>
        <dbReference type="ARBA" id="ARBA00022989"/>
    </source>
</evidence>
<evidence type="ECO:0000256" key="7">
    <source>
        <dbReference type="SAM" id="Phobius"/>
    </source>
</evidence>
<keyword evidence="6" id="KW-0813">Transport</keyword>
<dbReference type="EMBL" id="MKCT01000072">
    <property type="protein sequence ID" value="OHX16983.1"/>
    <property type="molecule type" value="Genomic_DNA"/>
</dbReference>
<dbReference type="Proteomes" id="UP000180088">
    <property type="component" value="Unassembled WGS sequence"/>
</dbReference>
<comment type="subcellular location">
    <subcellularLocation>
        <location evidence="1">Cell membrane</location>
        <topology evidence="1">Multi-pass membrane protein</topology>
    </subcellularLocation>
    <subcellularLocation>
        <location evidence="6">Membrane</location>
        <topology evidence="6">Multi-pass membrane protein</topology>
    </subcellularLocation>
</comment>
<keyword evidence="3 7" id="KW-0812">Transmembrane</keyword>
<accession>A0A1S1X161</accession>
<organism evidence="9 11">
    <name type="scientific">Chromobacterium sphagni</name>
    <dbReference type="NCBI Taxonomy" id="1903179"/>
    <lineage>
        <taxon>Bacteria</taxon>
        <taxon>Pseudomonadati</taxon>
        <taxon>Pseudomonadota</taxon>
        <taxon>Betaproteobacteria</taxon>
        <taxon>Neisseriales</taxon>
        <taxon>Chromobacteriaceae</taxon>
        <taxon>Chromobacterium</taxon>
    </lineage>
</organism>
<proteinExistence type="inferred from homology"/>
<dbReference type="PANTHER" id="PTHR30625">
    <property type="entry name" value="PROTEIN TOLQ"/>
    <property type="match status" value="1"/>
</dbReference>
<evidence type="ECO:0000313" key="11">
    <source>
        <dbReference type="Proteomes" id="UP000180088"/>
    </source>
</evidence>
<name>A0A1S1X161_9NEIS</name>
<evidence type="ECO:0000313" key="12">
    <source>
        <dbReference type="Proteomes" id="UP000180280"/>
    </source>
</evidence>
<dbReference type="EMBL" id="MKCS01000001">
    <property type="protein sequence ID" value="OHX13273.1"/>
    <property type="molecule type" value="Genomic_DNA"/>
</dbReference>
<protein>
    <submittedName>
        <fullName evidence="9">Flagellar motor protein MotA</fullName>
    </submittedName>
</protein>
<keyword evidence="12" id="KW-1185">Reference proteome</keyword>
<dbReference type="PANTHER" id="PTHR30625:SF11">
    <property type="entry name" value="MOTA_TOLQ_EXBB PROTON CHANNEL DOMAIN-CONTAINING PROTEIN"/>
    <property type="match status" value="1"/>
</dbReference>